<reference evidence="1" key="1">
    <citation type="submission" date="2021-10" db="EMBL/GenBank/DDBJ databases">
        <title>Collection of gut derived symbiotic bacterial strains cultured from healthy donors.</title>
        <authorList>
            <person name="Lin H."/>
            <person name="Littmann E."/>
            <person name="Kohout C."/>
            <person name="Pamer E.G."/>
        </authorList>
    </citation>
    <scope>NUCLEOTIDE SEQUENCE</scope>
    <source>
        <strain evidence="1">DFI.9.42</strain>
    </source>
</reference>
<evidence type="ECO:0000313" key="1">
    <source>
        <dbReference type="EMBL" id="MCB6937542.1"/>
    </source>
</evidence>
<evidence type="ECO:0000313" key="2">
    <source>
        <dbReference type="Proteomes" id="UP001197684"/>
    </source>
</evidence>
<dbReference type="RefSeq" id="WP_306780600.1">
    <property type="nucleotide sequence ID" value="NZ_JAJCJK010000004.1"/>
</dbReference>
<dbReference type="EMBL" id="JAJCJK010000004">
    <property type="protein sequence ID" value="MCB6937542.1"/>
    <property type="molecule type" value="Genomic_DNA"/>
</dbReference>
<protein>
    <submittedName>
        <fullName evidence="1">Uncharacterized protein</fullName>
    </submittedName>
</protein>
<accession>A0AAW4UAE4</accession>
<organism evidence="1 2">
    <name type="scientific">Agathobacter rectalis</name>
    <dbReference type="NCBI Taxonomy" id="39491"/>
    <lineage>
        <taxon>Bacteria</taxon>
        <taxon>Bacillati</taxon>
        <taxon>Bacillota</taxon>
        <taxon>Clostridia</taxon>
        <taxon>Lachnospirales</taxon>
        <taxon>Lachnospiraceae</taxon>
        <taxon>Agathobacter</taxon>
    </lineage>
</organism>
<name>A0AAW4UAE4_9FIRM</name>
<gene>
    <name evidence="1" type="ORF">LIZ56_03825</name>
</gene>
<comment type="caution">
    <text evidence="1">The sequence shown here is derived from an EMBL/GenBank/DDBJ whole genome shotgun (WGS) entry which is preliminary data.</text>
</comment>
<dbReference type="AlphaFoldDB" id="A0AAW4UAE4"/>
<sequence length="51" mass="5517">MGKDWTGNGKSIFTTLGASNHTEKEREINDYYATDPIAVDALLQGGGRTES</sequence>
<proteinExistence type="predicted"/>
<dbReference type="Proteomes" id="UP001197684">
    <property type="component" value="Unassembled WGS sequence"/>
</dbReference>